<evidence type="ECO:0000313" key="1">
    <source>
        <dbReference type="EMBL" id="SNR16456.1"/>
    </source>
</evidence>
<organism evidence="1 2">
    <name type="scientific">Tenacibaculum jejuense</name>
    <dbReference type="NCBI Taxonomy" id="584609"/>
    <lineage>
        <taxon>Bacteria</taxon>
        <taxon>Pseudomonadati</taxon>
        <taxon>Bacteroidota</taxon>
        <taxon>Flavobacteriia</taxon>
        <taxon>Flavobacteriales</taxon>
        <taxon>Flavobacteriaceae</taxon>
        <taxon>Tenacibaculum</taxon>
    </lineage>
</organism>
<keyword evidence="2" id="KW-1185">Reference proteome</keyword>
<accession>A0A238UBU4</accession>
<dbReference type="KEGG" id="tje:TJEJU_2782"/>
<dbReference type="Gene3D" id="2.60.120.430">
    <property type="entry name" value="Galactose-binding lectin"/>
    <property type="match status" value="1"/>
</dbReference>
<keyword evidence="1" id="KW-0449">Lipoprotein</keyword>
<proteinExistence type="predicted"/>
<dbReference type="EMBL" id="LT899436">
    <property type="protein sequence ID" value="SNR16456.1"/>
    <property type="molecule type" value="Genomic_DNA"/>
</dbReference>
<sequence length="683" mass="73622">MKKIHYIILGLLVLVGCIEEDRDLSFADNLVAPTNVAATYSLSQDNSGLVTITPTADGANSFKVYFGDGTNDFADVAVGQSVDRTYGEGTYMVKIEAFNISGKKSEAIQELVVSFKAPENLMVTIENSTNISKQVDVTTTADYATMYEFYSGESGVSQPVATANIGESLSYVYQALGDYDIRVVAKGAAIATTEYTATFTVTEILAPTIAAATPINRVESDVISLFSDAYTDVSVDTWNTVWSAASFEDVMIVGNATKKYTGLNFNGIETVSSPVDASGMEFIHLDVWTPNITAFRLKLVDFKGDGFGGAGDTEAELSFTPTQGEWVSLDIPLSDFAAAGMDSFSDINQYIISSDPSGAGIVFIDNVYFWKSPTDTTSQTVEGFEGTAPIFTSFGGAGVEVVSNPDMSGVNTTANVARLTKGSGSEVWAGGFFEISTPLDLATFSKISVKTWSPKQGALVKLKLENQDASVTHEVDVNTTVANAWEELIYDFSGAPTADYVRIVIFFDFGVNGEGSEYYYDDIILVNDSEVSPLVFQDFEVTAPTFTSFGNIAGVEVITNPDMSGVNTTSNVAKLTKTSGSEVWAGAFFETDTALDFTTYSKISVKTWSPKQGAVVKLKLENQDASITHEVDLNTTVSNSWEELIYDFSGAPAGDYVRVVIFFDFGVNGDDSVYYYDELTLTN</sequence>
<dbReference type="OrthoDB" id="5381604at2"/>
<evidence type="ECO:0000313" key="2">
    <source>
        <dbReference type="Proteomes" id="UP000215214"/>
    </source>
</evidence>
<dbReference type="PROSITE" id="PS51257">
    <property type="entry name" value="PROKAR_LIPOPROTEIN"/>
    <property type="match status" value="1"/>
</dbReference>
<dbReference type="AlphaFoldDB" id="A0A238UBU4"/>
<protein>
    <submittedName>
        <fullName evidence="1">PKD domain containing lipoprotein</fullName>
    </submittedName>
</protein>
<reference evidence="1 2" key="1">
    <citation type="submission" date="2017-07" db="EMBL/GenBank/DDBJ databases">
        <authorList>
            <person name="Sun Z.S."/>
            <person name="Albrecht U."/>
            <person name="Echele G."/>
            <person name="Lee C.C."/>
        </authorList>
    </citation>
    <scope>NUCLEOTIDE SEQUENCE [LARGE SCALE GENOMIC DNA]</scope>
    <source>
        <strain evidence="2">type strain: KCTC 22618</strain>
    </source>
</reference>
<dbReference type="Proteomes" id="UP000215214">
    <property type="component" value="Chromosome TJEJU"/>
</dbReference>
<dbReference type="RefSeq" id="WP_157730227.1">
    <property type="nucleotide sequence ID" value="NZ_LT899436.1"/>
</dbReference>
<name>A0A238UBU4_9FLAO</name>
<gene>
    <name evidence="1" type="ORF">TJEJU_2782</name>
</gene>